<accession>A0A1L7CMV1</accession>
<dbReference type="EMBL" id="CP009246">
    <property type="protein sequence ID" value="APT87151.1"/>
    <property type="molecule type" value="Genomic_DNA"/>
</dbReference>
<organism evidence="1 2">
    <name type="scientific">Corynebacterium flavescens</name>
    <dbReference type="NCBI Taxonomy" id="28028"/>
    <lineage>
        <taxon>Bacteria</taxon>
        <taxon>Bacillati</taxon>
        <taxon>Actinomycetota</taxon>
        <taxon>Actinomycetes</taxon>
        <taxon>Mycobacteriales</taxon>
        <taxon>Corynebacteriaceae</taxon>
        <taxon>Corynebacterium</taxon>
    </lineage>
</organism>
<proteinExistence type="predicted"/>
<dbReference type="Proteomes" id="UP000185479">
    <property type="component" value="Chromosome"/>
</dbReference>
<name>A0A1L7CMV1_CORFL</name>
<sequence length="292" mass="32722">MSRVYECARRAELECIRVESRELLFPHPHQGETRLSMDTRGDPLLRFFTRHTAHLQFGDVSRLAQFVNAWNHDCLSPTLILDYGSPESVQLWGHTFFLVEDAPTTQQIEAALLPAIFNAQSYLEALFEAFPEIARVPAPASPEEGEEPGEHPSAVDLDRLMEALPALGISRFHIASEQAIYTWINDILFAFALDNGPSLLIKGHWDPNIEEKEFLRVFLICNDWNRGNYSASAFCHINADGLQVRLDYAAITSGGLTDSELRLTLGRALRAILHGVDDIARNTVGSSPVKWP</sequence>
<evidence type="ECO:0008006" key="3">
    <source>
        <dbReference type="Google" id="ProtNLM"/>
    </source>
</evidence>
<keyword evidence="2" id="KW-1185">Reference proteome</keyword>
<evidence type="ECO:0000313" key="2">
    <source>
        <dbReference type="Proteomes" id="UP000185479"/>
    </source>
</evidence>
<dbReference type="KEGG" id="cfc:CFLV_08055"/>
<protein>
    <recommendedName>
        <fullName evidence="3">YbjN domain-containing protein</fullName>
    </recommendedName>
</protein>
<reference evidence="1 2" key="1">
    <citation type="submission" date="2014-08" db="EMBL/GenBank/DDBJ databases">
        <title>Complete genome sequence of Corynebacterium flavescens OJ8(T)(=DSM 20296(T)), isolated from cheese.</title>
        <authorList>
            <person name="Ruckert C."/>
            <person name="Albersmeier A."/>
            <person name="Winkler A."/>
            <person name="Kalinowski J."/>
        </authorList>
    </citation>
    <scope>NUCLEOTIDE SEQUENCE [LARGE SCALE GENOMIC DNA]</scope>
    <source>
        <strain evidence="1 2">OJ8</strain>
    </source>
</reference>
<dbReference type="AlphaFoldDB" id="A0A1L7CMV1"/>
<dbReference type="STRING" id="28028.CFLV_08055"/>
<dbReference type="Pfam" id="PF10722">
    <property type="entry name" value="YbjN"/>
    <property type="match status" value="1"/>
</dbReference>
<evidence type="ECO:0000313" key="1">
    <source>
        <dbReference type="EMBL" id="APT87151.1"/>
    </source>
</evidence>
<dbReference type="InterPro" id="IPR019660">
    <property type="entry name" value="Put_sensory_transdc_reg_YbjN"/>
</dbReference>
<gene>
    <name evidence="1" type="ORF">CFLV_08055</name>
</gene>